<dbReference type="GO" id="GO:0006508">
    <property type="term" value="P:proteolysis"/>
    <property type="evidence" value="ECO:0007669"/>
    <property type="project" value="UniProtKB-KW"/>
</dbReference>
<dbReference type="GO" id="GO:0008234">
    <property type="term" value="F:cysteine-type peptidase activity"/>
    <property type="evidence" value="ECO:0007669"/>
    <property type="project" value="UniProtKB-KW"/>
</dbReference>
<dbReference type="InterPro" id="IPR042007">
    <property type="entry name" value="Sortase_A"/>
</dbReference>
<keyword evidence="1" id="KW-0645">Protease</keyword>
<evidence type="ECO:0000256" key="3">
    <source>
        <dbReference type="ARBA" id="ARBA00022807"/>
    </source>
</evidence>
<evidence type="ECO:0000256" key="2">
    <source>
        <dbReference type="ARBA" id="ARBA00022801"/>
    </source>
</evidence>
<protein>
    <recommendedName>
        <fullName evidence="7">Sortase</fullName>
    </recommendedName>
</protein>
<evidence type="ECO:0008006" key="7">
    <source>
        <dbReference type="Google" id="ProtNLM"/>
    </source>
</evidence>
<keyword evidence="2" id="KW-0378">Hydrolase</keyword>
<dbReference type="OrthoDB" id="1648028at2"/>
<accession>A0A0R1KGR1</accession>
<dbReference type="EMBL" id="AZDZ01000009">
    <property type="protein sequence ID" value="KRK80084.1"/>
    <property type="molecule type" value="Genomic_DNA"/>
</dbReference>
<dbReference type="NCBIfam" id="TIGR01076">
    <property type="entry name" value="sortase_fam"/>
    <property type="match status" value="1"/>
</dbReference>
<dbReference type="eggNOG" id="COG3764">
    <property type="taxonomic scope" value="Bacteria"/>
</dbReference>
<keyword evidence="6" id="KW-1185">Reference proteome</keyword>
<gene>
    <name evidence="5" type="ORF">FD03_GL000261</name>
</gene>
<dbReference type="Pfam" id="PF04203">
    <property type="entry name" value="Sortase"/>
    <property type="match status" value="1"/>
</dbReference>
<feature type="active site" description="Acyl-thioester intermediate" evidence="4">
    <location>
        <position position="190"/>
    </location>
</feature>
<dbReference type="STRING" id="1423775.FD03_GL000261"/>
<evidence type="ECO:0000313" key="6">
    <source>
        <dbReference type="Proteomes" id="UP000051248"/>
    </source>
</evidence>
<evidence type="ECO:0000256" key="4">
    <source>
        <dbReference type="PIRSR" id="PIRSR605754-1"/>
    </source>
</evidence>
<comment type="caution">
    <text evidence="5">The sequence shown here is derived from an EMBL/GenBank/DDBJ whole genome shotgun (WGS) entry which is preliminary data.</text>
</comment>
<keyword evidence="3" id="KW-0788">Thiol protease</keyword>
<evidence type="ECO:0000313" key="5">
    <source>
        <dbReference type="EMBL" id="KRK80084.1"/>
    </source>
</evidence>
<name>A0A0R1KGR1_9LACO</name>
<organism evidence="5 6">
    <name type="scientific">Companilactobacillus nodensis DSM 19682 = JCM 14932 = NBRC 107160</name>
    <dbReference type="NCBI Taxonomy" id="1423775"/>
    <lineage>
        <taxon>Bacteria</taxon>
        <taxon>Bacillati</taxon>
        <taxon>Bacillota</taxon>
        <taxon>Bacilli</taxon>
        <taxon>Lactobacillales</taxon>
        <taxon>Lactobacillaceae</taxon>
        <taxon>Companilactobacillus</taxon>
    </lineage>
</organism>
<reference evidence="5 6" key="1">
    <citation type="journal article" date="2015" name="Genome Announc.">
        <title>Expanding the biotechnology potential of lactobacilli through comparative genomics of 213 strains and associated genera.</title>
        <authorList>
            <person name="Sun Z."/>
            <person name="Harris H.M."/>
            <person name="McCann A."/>
            <person name="Guo C."/>
            <person name="Argimon S."/>
            <person name="Zhang W."/>
            <person name="Yang X."/>
            <person name="Jeffery I.B."/>
            <person name="Cooney J.C."/>
            <person name="Kagawa T.F."/>
            <person name="Liu W."/>
            <person name="Song Y."/>
            <person name="Salvetti E."/>
            <person name="Wrobel A."/>
            <person name="Rasinkangas P."/>
            <person name="Parkhill J."/>
            <person name="Rea M.C."/>
            <person name="O'Sullivan O."/>
            <person name="Ritari J."/>
            <person name="Douillard F.P."/>
            <person name="Paul Ross R."/>
            <person name="Yang R."/>
            <person name="Briner A.E."/>
            <person name="Felis G.E."/>
            <person name="de Vos W.M."/>
            <person name="Barrangou R."/>
            <person name="Klaenhammer T.R."/>
            <person name="Caufield P.W."/>
            <person name="Cui Y."/>
            <person name="Zhang H."/>
            <person name="O'Toole P.W."/>
        </authorList>
    </citation>
    <scope>NUCLEOTIDE SEQUENCE [LARGE SCALE GENOMIC DNA]</scope>
    <source>
        <strain evidence="5 6">DSM 19682</strain>
    </source>
</reference>
<evidence type="ECO:0000256" key="1">
    <source>
        <dbReference type="ARBA" id="ARBA00022670"/>
    </source>
</evidence>
<proteinExistence type="predicted"/>
<dbReference type="InterPro" id="IPR005754">
    <property type="entry name" value="Sortase"/>
</dbReference>
<dbReference type="CDD" id="cd06165">
    <property type="entry name" value="Sortase_A"/>
    <property type="match status" value="1"/>
</dbReference>
<dbReference type="Proteomes" id="UP000051248">
    <property type="component" value="Unassembled WGS sequence"/>
</dbReference>
<dbReference type="AlphaFoldDB" id="A0A0R1KGR1"/>
<dbReference type="Gene3D" id="2.40.260.10">
    <property type="entry name" value="Sortase"/>
    <property type="match status" value="1"/>
</dbReference>
<dbReference type="SUPFAM" id="SSF63817">
    <property type="entry name" value="Sortase"/>
    <property type="match status" value="1"/>
</dbReference>
<dbReference type="RefSeq" id="WP_025024128.1">
    <property type="nucleotide sequence ID" value="NZ_AZDZ01000009.1"/>
</dbReference>
<sequence length="220" mass="24073">MKKFFTILGTVVLLLVALALIFNEPIKEYAVSRISDYHLSSLTVNKVKKNENKKGEFDFKKVKPLTASQVAKASMNNDAAVIGKMAVPSVKLYLPIVKGLSDNSLSTGGGTMKEHEKMGQNNYALAGHYMTAKGALFSPLENAQIGDLAYITNMKHVYTYKVFYKKIVPPTAVYLLDDEKGQKLLTLITCADGGTNRWAIQASLVSTMPANKSTLAVFSK</sequence>
<dbReference type="InterPro" id="IPR023365">
    <property type="entry name" value="Sortase_dom-sf"/>
</dbReference>
<dbReference type="PATRIC" id="fig|1423775.4.peg.265"/>
<feature type="active site" description="Proton donor/acceptor" evidence="4">
    <location>
        <position position="128"/>
    </location>
</feature>